<dbReference type="EMBL" id="LAZR01034266">
    <property type="protein sequence ID" value="KKL45780.1"/>
    <property type="molecule type" value="Genomic_DNA"/>
</dbReference>
<sequence length="56" mass="6224">MKHILKIEPAISPQERHEIEDILKELGYEVHGGGTCTDLSSCDISFDREDPLDANG</sequence>
<comment type="caution">
    <text evidence="1">The sequence shown here is derived from an EMBL/GenBank/DDBJ whole genome shotgun (WGS) entry which is preliminary data.</text>
</comment>
<name>A0A0F9ELM0_9ZZZZ</name>
<dbReference type="AlphaFoldDB" id="A0A0F9ELM0"/>
<gene>
    <name evidence="1" type="ORF">LCGC14_2352190</name>
</gene>
<protein>
    <submittedName>
        <fullName evidence="1">Uncharacterized protein</fullName>
    </submittedName>
</protein>
<accession>A0A0F9ELM0</accession>
<proteinExistence type="predicted"/>
<evidence type="ECO:0000313" key="1">
    <source>
        <dbReference type="EMBL" id="KKL45780.1"/>
    </source>
</evidence>
<organism evidence="1">
    <name type="scientific">marine sediment metagenome</name>
    <dbReference type="NCBI Taxonomy" id="412755"/>
    <lineage>
        <taxon>unclassified sequences</taxon>
        <taxon>metagenomes</taxon>
        <taxon>ecological metagenomes</taxon>
    </lineage>
</organism>
<reference evidence="1" key="1">
    <citation type="journal article" date="2015" name="Nature">
        <title>Complex archaea that bridge the gap between prokaryotes and eukaryotes.</title>
        <authorList>
            <person name="Spang A."/>
            <person name="Saw J.H."/>
            <person name="Jorgensen S.L."/>
            <person name="Zaremba-Niedzwiedzka K."/>
            <person name="Martijn J."/>
            <person name="Lind A.E."/>
            <person name="van Eijk R."/>
            <person name="Schleper C."/>
            <person name="Guy L."/>
            <person name="Ettema T.J."/>
        </authorList>
    </citation>
    <scope>NUCLEOTIDE SEQUENCE</scope>
</reference>